<evidence type="ECO:0000256" key="6">
    <source>
        <dbReference type="ARBA" id="ARBA00023054"/>
    </source>
</evidence>
<evidence type="ECO:0000256" key="1">
    <source>
        <dbReference type="ARBA" id="ARBA00008894"/>
    </source>
</evidence>
<keyword evidence="6 7" id="KW-0175">Coiled coil</keyword>
<evidence type="ECO:0000313" key="13">
    <source>
        <dbReference type="Proteomes" id="UP000008022"/>
    </source>
</evidence>
<dbReference type="InterPro" id="IPR038765">
    <property type="entry name" value="Papain-like_cys_pep_sf"/>
</dbReference>
<keyword evidence="4" id="KW-0547">Nucleotide-binding</keyword>
<dbReference type="PANTHER" id="PTHR23155:SF906">
    <property type="entry name" value="OS08G0205100 PROTEIN"/>
    <property type="match status" value="1"/>
</dbReference>
<dbReference type="InterPro" id="IPR055414">
    <property type="entry name" value="LRR_R13L4/SHOC2-like"/>
</dbReference>
<dbReference type="Pfam" id="PF18052">
    <property type="entry name" value="Rx_N"/>
    <property type="match status" value="1"/>
</dbReference>
<dbReference type="GO" id="GO:0009626">
    <property type="term" value="P:plant-type hypersensitive response"/>
    <property type="evidence" value="ECO:0007669"/>
    <property type="project" value="UniProtKB-ARBA"/>
</dbReference>
<comment type="similarity">
    <text evidence="1">Belongs to the disease resistance NB-LRR family.</text>
</comment>
<evidence type="ECO:0000313" key="12">
    <source>
        <dbReference type="EnsemblPlants" id="ORUFI12G06140.1"/>
    </source>
</evidence>
<dbReference type="HOGENOM" id="CLU_000837_25_1_1"/>
<evidence type="ECO:0000256" key="7">
    <source>
        <dbReference type="SAM" id="Coils"/>
    </source>
</evidence>
<dbReference type="Proteomes" id="UP000008022">
    <property type="component" value="Unassembled WGS sequence"/>
</dbReference>
<dbReference type="GO" id="GO:0002758">
    <property type="term" value="P:innate immune response-activating signaling pathway"/>
    <property type="evidence" value="ECO:0007669"/>
    <property type="project" value="UniProtKB-ARBA"/>
</dbReference>
<proteinExistence type="inferred from homology"/>
<dbReference type="Gene3D" id="3.90.70.10">
    <property type="entry name" value="Cysteine proteinases"/>
    <property type="match status" value="1"/>
</dbReference>
<protein>
    <recommendedName>
        <fullName evidence="14">NB-ARC domain-containing protein</fullName>
    </recommendedName>
</protein>
<dbReference type="OMA" id="REIHINR"/>
<feature type="domain" description="Disease resistance protein winged helix" evidence="10">
    <location>
        <begin position="419"/>
        <end position="490"/>
    </location>
</feature>
<dbReference type="FunFam" id="3.40.50.300:FF:001091">
    <property type="entry name" value="Probable disease resistance protein At1g61300"/>
    <property type="match status" value="1"/>
</dbReference>
<dbReference type="InterPro" id="IPR041118">
    <property type="entry name" value="Rx_N"/>
</dbReference>
<dbReference type="EnsemblPlants" id="ORUFI12G06140.1">
    <property type="protein sequence ID" value="ORUFI12G06140.1"/>
    <property type="gene ID" value="ORUFI12G06140"/>
</dbReference>
<dbReference type="AlphaFoldDB" id="A0A0E0RET8"/>
<dbReference type="Gene3D" id="1.20.5.4130">
    <property type="match status" value="1"/>
</dbReference>
<evidence type="ECO:0000256" key="5">
    <source>
        <dbReference type="ARBA" id="ARBA00022821"/>
    </source>
</evidence>
<dbReference type="GO" id="GO:0042742">
    <property type="term" value="P:defense response to bacterium"/>
    <property type="evidence" value="ECO:0007669"/>
    <property type="project" value="UniProtKB-ARBA"/>
</dbReference>
<dbReference type="InterPro" id="IPR027417">
    <property type="entry name" value="P-loop_NTPase"/>
</dbReference>
<keyword evidence="3" id="KW-0677">Repeat</keyword>
<feature type="domain" description="Disease resistance R13L4/SHOC-2-like LRR" evidence="11">
    <location>
        <begin position="541"/>
        <end position="888"/>
    </location>
</feature>
<evidence type="ECO:0000259" key="9">
    <source>
        <dbReference type="Pfam" id="PF18052"/>
    </source>
</evidence>
<dbReference type="SUPFAM" id="SSF52058">
    <property type="entry name" value="L domain-like"/>
    <property type="match status" value="1"/>
</dbReference>
<dbReference type="InterPro" id="IPR044974">
    <property type="entry name" value="Disease_R_plants"/>
</dbReference>
<evidence type="ECO:0000259" key="11">
    <source>
        <dbReference type="Pfam" id="PF23598"/>
    </source>
</evidence>
<dbReference type="SUPFAM" id="SSF54001">
    <property type="entry name" value="Cysteine proteinases"/>
    <property type="match status" value="1"/>
</dbReference>
<reference evidence="12" key="2">
    <citation type="submission" date="2015-06" db="UniProtKB">
        <authorList>
            <consortium name="EnsemblPlants"/>
        </authorList>
    </citation>
    <scope>IDENTIFICATION</scope>
</reference>
<dbReference type="CDD" id="cd14798">
    <property type="entry name" value="RX-CC_like"/>
    <property type="match status" value="1"/>
</dbReference>
<dbReference type="SUPFAM" id="SSF52540">
    <property type="entry name" value="P-loop containing nucleoside triphosphate hydrolases"/>
    <property type="match status" value="1"/>
</dbReference>
<evidence type="ECO:0000259" key="10">
    <source>
        <dbReference type="Pfam" id="PF23559"/>
    </source>
</evidence>
<organism evidence="12 13">
    <name type="scientific">Oryza rufipogon</name>
    <name type="common">Brownbeard rice</name>
    <name type="synonym">Asian wild rice</name>
    <dbReference type="NCBI Taxonomy" id="4529"/>
    <lineage>
        <taxon>Eukaryota</taxon>
        <taxon>Viridiplantae</taxon>
        <taxon>Streptophyta</taxon>
        <taxon>Embryophyta</taxon>
        <taxon>Tracheophyta</taxon>
        <taxon>Spermatophyta</taxon>
        <taxon>Magnoliopsida</taxon>
        <taxon>Liliopsida</taxon>
        <taxon>Poales</taxon>
        <taxon>Poaceae</taxon>
        <taxon>BOP clade</taxon>
        <taxon>Oryzoideae</taxon>
        <taxon>Oryzeae</taxon>
        <taxon>Oryzinae</taxon>
        <taxon>Oryza</taxon>
    </lineage>
</organism>
<dbReference type="InterPro" id="IPR002182">
    <property type="entry name" value="NB-ARC"/>
</dbReference>
<dbReference type="InterPro" id="IPR038005">
    <property type="entry name" value="RX-like_CC"/>
</dbReference>
<dbReference type="FunFam" id="1.10.10.10:FF:000322">
    <property type="entry name" value="Probable disease resistance protein At1g63360"/>
    <property type="match status" value="1"/>
</dbReference>
<dbReference type="eggNOG" id="KOG4658">
    <property type="taxonomic scope" value="Eukaryota"/>
</dbReference>
<keyword evidence="13" id="KW-1185">Reference proteome</keyword>
<evidence type="ECO:0008006" key="14">
    <source>
        <dbReference type="Google" id="ProtNLM"/>
    </source>
</evidence>
<feature type="coiled-coil region" evidence="7">
    <location>
        <begin position="27"/>
        <end position="54"/>
    </location>
</feature>
<accession>A0A0E0RET8</accession>
<dbReference type="STRING" id="4529.A0A0E0RET8"/>
<dbReference type="Gramene" id="ORUFI12G06140.1">
    <property type="protein sequence ID" value="ORUFI12G06140.1"/>
    <property type="gene ID" value="ORUFI12G06140"/>
</dbReference>
<dbReference type="GO" id="GO:0043531">
    <property type="term" value="F:ADP binding"/>
    <property type="evidence" value="ECO:0007669"/>
    <property type="project" value="InterPro"/>
</dbReference>
<reference evidence="13" key="1">
    <citation type="submission" date="2013-06" db="EMBL/GenBank/DDBJ databases">
        <authorList>
            <person name="Zhao Q."/>
        </authorList>
    </citation>
    <scope>NUCLEOTIDE SEQUENCE</scope>
    <source>
        <strain evidence="13">cv. W1943</strain>
    </source>
</reference>
<keyword evidence="2" id="KW-0433">Leucine-rich repeat</keyword>
<dbReference type="Pfam" id="PF23598">
    <property type="entry name" value="LRR_14"/>
    <property type="match status" value="1"/>
</dbReference>
<dbReference type="Gene3D" id="3.40.50.300">
    <property type="entry name" value="P-loop containing nucleotide triphosphate hydrolases"/>
    <property type="match status" value="1"/>
</dbReference>
<dbReference type="InterPro" id="IPR032675">
    <property type="entry name" value="LRR_dom_sf"/>
</dbReference>
<dbReference type="Gene3D" id="3.80.10.10">
    <property type="entry name" value="Ribonuclease Inhibitor"/>
    <property type="match status" value="1"/>
</dbReference>
<feature type="domain" description="NB-ARC" evidence="8">
    <location>
        <begin position="169"/>
        <end position="332"/>
    </location>
</feature>
<evidence type="ECO:0000259" key="8">
    <source>
        <dbReference type="Pfam" id="PF00931"/>
    </source>
</evidence>
<dbReference type="PANTHER" id="PTHR23155">
    <property type="entry name" value="DISEASE RESISTANCE PROTEIN RP"/>
    <property type="match status" value="1"/>
</dbReference>
<evidence type="ECO:0000256" key="2">
    <source>
        <dbReference type="ARBA" id="ARBA00022614"/>
    </source>
</evidence>
<feature type="domain" description="Disease resistance N-terminal" evidence="9">
    <location>
        <begin position="8"/>
        <end position="96"/>
    </location>
</feature>
<name>A0A0E0RET8_ORYRU</name>
<keyword evidence="5" id="KW-0611">Plant defense</keyword>
<dbReference type="InterPro" id="IPR036388">
    <property type="entry name" value="WH-like_DNA-bd_sf"/>
</dbReference>
<dbReference type="Gene3D" id="1.10.10.10">
    <property type="entry name" value="Winged helix-like DNA-binding domain superfamily/Winged helix DNA-binding domain"/>
    <property type="match status" value="1"/>
</dbReference>
<evidence type="ECO:0000256" key="4">
    <source>
        <dbReference type="ARBA" id="ARBA00022741"/>
    </source>
</evidence>
<evidence type="ECO:0000256" key="3">
    <source>
        <dbReference type="ARBA" id="ARBA00022737"/>
    </source>
</evidence>
<dbReference type="Pfam" id="PF00931">
    <property type="entry name" value="NB-ARC"/>
    <property type="match status" value="1"/>
</dbReference>
<dbReference type="InterPro" id="IPR058922">
    <property type="entry name" value="WHD_DRP"/>
</dbReference>
<dbReference type="PRINTS" id="PR00364">
    <property type="entry name" value="DISEASERSIST"/>
</dbReference>
<sequence length="1224" mass="138436">MASASSGAINSLLSKLAALMGEEYGKLRGVRKEVASLEDELRSMRALLEKLAAMDELDGQAKEWRDQVREMSYDIEDCIDDFLHQLDKNNGSNGFVHKTVKFLKEIRARHQIGNSIQEIKNLVKEVSERRMRYKIDEYTPNSRHVPVDPRVVAIYSEAAGLVGIDAPRDELLKLLMGEEQGLKVASIVGFGGVGKTTLAKEVYRKLERKFDCGAFVSVSQKPDIPKLLNRILLEVRGQCSVHNTNLDGILNDIINSLRDKRYFIVVDDLWDSFEWNIIRCAFPENKYGSRVLTTTRILSVATTCCSNSQAYIYKMKSLTDQNSRNLFYSRIFGSHEAFPNKFEEVTTNILKKCDGLPLAIISIASLLSGQPYITWEYVNNSMRSMFEGNPTLGGMRQILELSYNNLPHHLKTCLLYVSMYPEDYIIKKNDLVRQWIAEGFVSKISGLDVDDVAGSYFNELINRSMVQPIYTDYNDEVLSCRIHDIMLEIIRSKSAEENFFSVIDDRTVAPGLHTKIRRVSFHYADEEDGVIPASNNRSLSQVRSAAFFKNSFRPSSLEFKYVRVLLLEFPRRWRGKRVDLTGICGFSLLRYLKISHDVKLVLPSQLGGMWHLETIELHTSEELSIPSDIVSLPHLSQLFIPANTVLPNGIGDLKSLRNLEWFDLIKNSMSNIECLGELTNLRDLKLDCSSSEPLEDVTSRIEALRCSLERLSRSSGSLRNIVLLKHFPSWLQVDGLSTLSPPPRHLWKLHLERCLFSRIPSWIVQLRDLHSLKLTIRKALPMDDGVTILACLPSLVHLDLRLLVCPEERVIFSGTGMAFRALKHLLFRCHKPFLDFKACSMPSGTCLPVGIDHLPACLREIHINRDYGADRRDIETAKSALSSLFATHHPGAGLIFGGAPWNYPSNDPDQCFFHLSQNKFTIASEFVKIQMGSWVIGPAPEISELDERAAMYRDKRKAMDYVRNWICPGCRKEYEPIKNMLVDLPPFGCVDCGLKNDAAYEWKITQCTLNGISLDFKTYDQKLEPHCTLYAITAVIDCTRRLEGAQKGFVFSAPFDINEMVETYNKRTGFKLGNEPQDKLYETYDNCPIVMEVLKSDGIAILIGASDVTTTPVPRLKIQSYFRVDPKDVLYITRLLAGGFPLVAGIRHGFLFNYLSDGQYYCAPTCENTSDAHAVALIGCGVGSNGNKTETFYKIQSARNARGGFRPSVIFTGLNIRNDKDFQV</sequence>
<dbReference type="Pfam" id="PF23559">
    <property type="entry name" value="WHD_DRP"/>
    <property type="match status" value="1"/>
</dbReference>